<dbReference type="InterPro" id="IPR012932">
    <property type="entry name" value="VKOR"/>
</dbReference>
<evidence type="ECO:0000256" key="8">
    <source>
        <dbReference type="ARBA" id="ARBA00023157"/>
    </source>
</evidence>
<dbReference type="Pfam" id="PF07884">
    <property type="entry name" value="VKOR"/>
    <property type="match status" value="1"/>
</dbReference>
<dbReference type="EMBL" id="CP113088">
    <property type="protein sequence ID" value="WAC03630.1"/>
    <property type="molecule type" value="Genomic_DNA"/>
</dbReference>
<accession>A0A9E8N0J5</accession>
<feature type="transmembrane region" description="Helical" evidence="10">
    <location>
        <begin position="307"/>
        <end position="324"/>
    </location>
</feature>
<dbReference type="GO" id="GO:0016491">
    <property type="term" value="F:oxidoreductase activity"/>
    <property type="evidence" value="ECO:0007669"/>
    <property type="project" value="UniProtKB-KW"/>
</dbReference>
<dbReference type="GO" id="GO:0006508">
    <property type="term" value="P:proteolysis"/>
    <property type="evidence" value="ECO:0007669"/>
    <property type="project" value="InterPro"/>
</dbReference>
<evidence type="ECO:0000256" key="4">
    <source>
        <dbReference type="ARBA" id="ARBA00022719"/>
    </source>
</evidence>
<evidence type="ECO:0000256" key="10">
    <source>
        <dbReference type="SAM" id="Phobius"/>
    </source>
</evidence>
<dbReference type="CDD" id="cd12921">
    <property type="entry name" value="VKOR_4"/>
    <property type="match status" value="1"/>
</dbReference>
<keyword evidence="5 10" id="KW-1133">Transmembrane helix</keyword>
<keyword evidence="3 10" id="KW-0812">Transmembrane</keyword>
<feature type="transmembrane region" description="Helical" evidence="10">
    <location>
        <begin position="162"/>
        <end position="180"/>
    </location>
</feature>
<dbReference type="Gene3D" id="3.40.30.10">
    <property type="entry name" value="Glutaredoxin"/>
    <property type="match status" value="1"/>
</dbReference>
<dbReference type="SMART" id="SM00756">
    <property type="entry name" value="VKc"/>
    <property type="match status" value="1"/>
</dbReference>
<reference evidence="12" key="1">
    <citation type="submission" date="2022-11" db="EMBL/GenBank/DDBJ databases">
        <title>Lacinutrix neustonica HL-RS19T sp. nov., isolated from the surface microlayer sample of brackish Lake Shihwa.</title>
        <authorList>
            <person name="Choi J.Y."/>
            <person name="Hwang C.Y."/>
        </authorList>
    </citation>
    <scope>NUCLEOTIDE SEQUENCE</scope>
    <source>
        <strain evidence="12">HL-RS19</strain>
    </source>
</reference>
<dbReference type="Gene3D" id="3.90.70.10">
    <property type="entry name" value="Cysteine proteinases"/>
    <property type="match status" value="1"/>
</dbReference>
<evidence type="ECO:0000256" key="7">
    <source>
        <dbReference type="ARBA" id="ARBA00023136"/>
    </source>
</evidence>
<feature type="transmembrane region" description="Helical" evidence="10">
    <location>
        <begin position="273"/>
        <end position="295"/>
    </location>
</feature>
<dbReference type="GO" id="GO:0005524">
    <property type="term" value="F:ATP binding"/>
    <property type="evidence" value="ECO:0007669"/>
    <property type="project" value="InterPro"/>
</dbReference>
<feature type="transmembrane region" description="Helical" evidence="10">
    <location>
        <begin position="224"/>
        <end position="242"/>
    </location>
</feature>
<dbReference type="InterPro" id="IPR038354">
    <property type="entry name" value="VKOR_sf"/>
</dbReference>
<comment type="similarity">
    <text evidence="2">Belongs to the VKOR family.</text>
</comment>
<sequence length="538" mass="60495">MKDTLSFLVQSLLQNNKINVDSKELDFQIRSHPSYPSLHAITGVLNHFDIENAAIKVPVTEAILSQLPKTFIAQIKIDTEFHFAFVINKGLQYKIIVSNKKNKTVSLQTFLDQFTGIVVGVEKDETETKEKPYTKNLQPLLFGIATTLFVLLFFMSNPSLMASIHFVLSLIGVGISYLIIQHDLGLSSKIIDTFCSQESKTTNCNAVLNSKGATLYKNVKLSDVSLVYFISLSFASLLLSLTNNSLSSLYLIGLAGLPVVLYSIYYQVNISKNWCVLCLGVASVLTLQASLFFIFNFHFSILNLKSSLLVVLPVITTASIWLFINTKLKQEQAFEKLKIKSSKFKRNFKVFNTLLQQSETVDTVLTTIPEIVLGNKNAPLNITIITNPFCGHCKGVHNILESILKQYHTLFNATVRFNINTSNLESDGVLVSSKLLELFHTKGEQKCLEAMHDIYNKGNAKSWLTKWGTADNAEIYADILQGEYEWCFEKNINFTPEILINGKSFPKAYDRSDLKYFIEDLSEACSVNTQPYQLQNTI</sequence>
<protein>
    <submittedName>
        <fullName evidence="12">Thioredoxin domain-containing protein</fullName>
    </submittedName>
</protein>
<evidence type="ECO:0000256" key="6">
    <source>
        <dbReference type="ARBA" id="ARBA00023002"/>
    </source>
</evidence>
<evidence type="ECO:0000313" key="13">
    <source>
        <dbReference type="Proteomes" id="UP001164705"/>
    </source>
</evidence>
<dbReference type="GO" id="GO:0008233">
    <property type="term" value="F:peptidase activity"/>
    <property type="evidence" value="ECO:0007669"/>
    <property type="project" value="InterPro"/>
</dbReference>
<evidence type="ECO:0000256" key="5">
    <source>
        <dbReference type="ARBA" id="ARBA00022989"/>
    </source>
</evidence>
<gene>
    <name evidence="12" type="ORF">N7U66_09305</name>
</gene>
<keyword evidence="9" id="KW-0676">Redox-active center</keyword>
<dbReference type="InterPro" id="IPR017937">
    <property type="entry name" value="Thioredoxin_CS"/>
</dbReference>
<dbReference type="Pfam" id="PF03412">
    <property type="entry name" value="Peptidase_C39"/>
    <property type="match status" value="1"/>
</dbReference>
<dbReference type="InterPro" id="IPR036249">
    <property type="entry name" value="Thioredoxin-like_sf"/>
</dbReference>
<evidence type="ECO:0000256" key="1">
    <source>
        <dbReference type="ARBA" id="ARBA00004141"/>
    </source>
</evidence>
<dbReference type="SUPFAM" id="SSF52833">
    <property type="entry name" value="Thioredoxin-like"/>
    <property type="match status" value="1"/>
</dbReference>
<evidence type="ECO:0000259" key="11">
    <source>
        <dbReference type="SMART" id="SM00756"/>
    </source>
</evidence>
<keyword evidence="7 10" id="KW-0472">Membrane</keyword>
<feature type="domain" description="Vitamin K epoxide reductase" evidence="11">
    <location>
        <begin position="158"/>
        <end position="296"/>
    </location>
</feature>
<dbReference type="Gene3D" id="1.20.1440.130">
    <property type="entry name" value="VKOR domain"/>
    <property type="match status" value="1"/>
</dbReference>
<keyword evidence="13" id="KW-1185">Reference proteome</keyword>
<keyword evidence="8" id="KW-1015">Disulfide bond</keyword>
<organism evidence="12 13">
    <name type="scientific">Lacinutrix neustonica</name>
    <dbReference type="NCBI Taxonomy" id="2980107"/>
    <lineage>
        <taxon>Bacteria</taxon>
        <taxon>Pseudomonadati</taxon>
        <taxon>Bacteroidota</taxon>
        <taxon>Flavobacteriia</taxon>
        <taxon>Flavobacteriales</taxon>
        <taxon>Flavobacteriaceae</taxon>
        <taxon>Lacinutrix</taxon>
    </lineage>
</organism>
<dbReference type="KEGG" id="lnu:N7U66_09305"/>
<dbReference type="Proteomes" id="UP001164705">
    <property type="component" value="Chromosome"/>
</dbReference>
<feature type="transmembrane region" description="Helical" evidence="10">
    <location>
        <begin position="139"/>
        <end position="156"/>
    </location>
</feature>
<dbReference type="InterPro" id="IPR005074">
    <property type="entry name" value="Peptidase_C39"/>
</dbReference>
<dbReference type="InterPro" id="IPR012336">
    <property type="entry name" value="Thioredoxin-like_fold"/>
</dbReference>
<keyword evidence="6" id="KW-0560">Oxidoreductase</keyword>
<evidence type="ECO:0000313" key="12">
    <source>
        <dbReference type="EMBL" id="WAC03630.1"/>
    </source>
</evidence>
<evidence type="ECO:0000256" key="9">
    <source>
        <dbReference type="ARBA" id="ARBA00023284"/>
    </source>
</evidence>
<proteinExistence type="inferred from homology"/>
<feature type="transmembrane region" description="Helical" evidence="10">
    <location>
        <begin position="248"/>
        <end position="266"/>
    </location>
</feature>
<name>A0A9E8N0J5_9FLAO</name>
<dbReference type="GO" id="GO:0016020">
    <property type="term" value="C:membrane"/>
    <property type="evidence" value="ECO:0007669"/>
    <property type="project" value="UniProtKB-SubCell"/>
</dbReference>
<evidence type="ECO:0000256" key="2">
    <source>
        <dbReference type="ARBA" id="ARBA00006214"/>
    </source>
</evidence>
<dbReference type="AlphaFoldDB" id="A0A9E8N0J5"/>
<comment type="subcellular location">
    <subcellularLocation>
        <location evidence="1">Membrane</location>
        <topology evidence="1">Multi-pass membrane protein</topology>
    </subcellularLocation>
</comment>
<dbReference type="RefSeq" id="WP_267678265.1">
    <property type="nucleotide sequence ID" value="NZ_CP113088.1"/>
</dbReference>
<dbReference type="GO" id="GO:0048038">
    <property type="term" value="F:quinone binding"/>
    <property type="evidence" value="ECO:0007669"/>
    <property type="project" value="UniProtKB-KW"/>
</dbReference>
<dbReference type="Pfam" id="PF13462">
    <property type="entry name" value="Thioredoxin_4"/>
    <property type="match status" value="1"/>
</dbReference>
<keyword evidence="4" id="KW-0874">Quinone</keyword>
<dbReference type="PROSITE" id="PS00194">
    <property type="entry name" value="THIOREDOXIN_1"/>
    <property type="match status" value="1"/>
</dbReference>
<evidence type="ECO:0000256" key="3">
    <source>
        <dbReference type="ARBA" id="ARBA00022692"/>
    </source>
</evidence>